<dbReference type="EMBL" id="MEIP01000011">
    <property type="protein sequence ID" value="PIT49173.1"/>
    <property type="molecule type" value="Genomic_DNA"/>
</dbReference>
<proteinExistence type="predicted"/>
<dbReference type="AlphaFoldDB" id="A0A2N9XLG8"/>
<evidence type="ECO:0000313" key="2">
    <source>
        <dbReference type="Proteomes" id="UP000229970"/>
    </source>
</evidence>
<sequence length="100" mass="11365">MNADLFGTSEKIEHFISIGDYQGAQWIALVQAAYFKGIKASFNEFKDIVTDDTDIEEFKKRIAELTDFLAEVDIKFAVTQKYLNEIEAVLEGENPKQVVI</sequence>
<name>A0A2N9XLG8_9NEIS</name>
<dbReference type="Proteomes" id="UP000229970">
    <property type="component" value="Unassembled WGS sequence"/>
</dbReference>
<evidence type="ECO:0000313" key="1">
    <source>
        <dbReference type="EMBL" id="PIT49173.1"/>
    </source>
</evidence>
<gene>
    <name evidence="1" type="ORF">BHC46_02760</name>
</gene>
<comment type="caution">
    <text evidence="1">The sequence shown here is derived from an EMBL/GenBank/DDBJ whole genome shotgun (WGS) entry which is preliminary data.</text>
</comment>
<protein>
    <submittedName>
        <fullName evidence="1">Uncharacterized protein</fullName>
    </submittedName>
</protein>
<organism evidence="1 2">
    <name type="scientific">Snodgrassella alvi</name>
    <dbReference type="NCBI Taxonomy" id="1196083"/>
    <lineage>
        <taxon>Bacteria</taxon>
        <taxon>Pseudomonadati</taxon>
        <taxon>Pseudomonadota</taxon>
        <taxon>Betaproteobacteria</taxon>
        <taxon>Neisseriales</taxon>
        <taxon>Neisseriaceae</taxon>
        <taxon>Snodgrassella</taxon>
    </lineage>
</organism>
<reference evidence="1 2" key="1">
    <citation type="journal article" date="2017" name="MBio">
        <title>Type VI secretion-mediated competition in the bee gut microbiome.</title>
        <authorList>
            <person name="Steele M.I."/>
            <person name="Kwong W.K."/>
            <person name="Powell J.E."/>
            <person name="Whiteley M."/>
            <person name="Moran N.A."/>
        </authorList>
    </citation>
    <scope>NUCLEOTIDE SEQUENCE [LARGE SCALE GENOMIC DNA]</scope>
    <source>
        <strain evidence="1 2">Ruf1-X</strain>
    </source>
</reference>
<dbReference type="RefSeq" id="WP_100138881.1">
    <property type="nucleotide sequence ID" value="NZ_MEIP01000011.1"/>
</dbReference>
<accession>A0A2N9XLG8</accession>